<dbReference type="PROSITE" id="PS00350">
    <property type="entry name" value="MADS_BOX_1"/>
    <property type="match status" value="1"/>
</dbReference>
<accession>A0AAP0SDI4</accession>
<dbReference type="InterPro" id="IPR036879">
    <property type="entry name" value="TF_MADSbox_sf"/>
</dbReference>
<dbReference type="InterPro" id="IPR002487">
    <property type="entry name" value="TF_Kbox"/>
</dbReference>
<evidence type="ECO:0000256" key="1">
    <source>
        <dbReference type="ARBA" id="ARBA00004123"/>
    </source>
</evidence>
<keyword evidence="6" id="KW-0175">Coiled coil</keyword>
<dbReference type="PRINTS" id="PR00404">
    <property type="entry name" value="MADSDOMAIN"/>
</dbReference>
<dbReference type="PROSITE" id="PS50066">
    <property type="entry name" value="MADS_BOX_2"/>
    <property type="match status" value="1"/>
</dbReference>
<dbReference type="Pfam" id="PF01486">
    <property type="entry name" value="K-box"/>
    <property type="match status" value="1"/>
</dbReference>
<dbReference type="InterPro" id="IPR050142">
    <property type="entry name" value="MADS-box/MEF2_TF"/>
</dbReference>
<dbReference type="PROSITE" id="PS51297">
    <property type="entry name" value="K_BOX"/>
    <property type="match status" value="1"/>
</dbReference>
<keyword evidence="3" id="KW-0238">DNA-binding</keyword>
<evidence type="ECO:0000256" key="2">
    <source>
        <dbReference type="ARBA" id="ARBA00023015"/>
    </source>
</evidence>
<evidence type="ECO:0000259" key="8">
    <source>
        <dbReference type="PROSITE" id="PS51297"/>
    </source>
</evidence>
<evidence type="ECO:0000256" key="6">
    <source>
        <dbReference type="SAM" id="Coils"/>
    </source>
</evidence>
<dbReference type="Gene3D" id="3.40.1810.10">
    <property type="entry name" value="Transcription factor, MADS-box"/>
    <property type="match status" value="1"/>
</dbReference>
<reference evidence="9 10" key="1">
    <citation type="journal article" date="2024" name="Plant J.">
        <title>Genome sequences and population genomics reveal climatic adaptation and genomic divergence between two closely related sweetgum species.</title>
        <authorList>
            <person name="Xu W.Q."/>
            <person name="Ren C.Q."/>
            <person name="Zhang X.Y."/>
            <person name="Comes H.P."/>
            <person name="Liu X.H."/>
            <person name="Li Y.G."/>
            <person name="Kettle C.J."/>
            <person name="Jalonen R."/>
            <person name="Gaisberger H."/>
            <person name="Ma Y.Z."/>
            <person name="Qiu Y.X."/>
        </authorList>
    </citation>
    <scope>NUCLEOTIDE SEQUENCE [LARGE SCALE GENOMIC DNA]</scope>
    <source>
        <strain evidence="9">Hangzhou</strain>
    </source>
</reference>
<comment type="subcellular location">
    <subcellularLocation>
        <location evidence="1">Nucleus</location>
    </subcellularLocation>
</comment>
<keyword evidence="10" id="KW-1185">Reference proteome</keyword>
<keyword evidence="2" id="KW-0805">Transcription regulation</keyword>
<dbReference type="CDD" id="cd00265">
    <property type="entry name" value="MADS_MEF2_like"/>
    <property type="match status" value="1"/>
</dbReference>
<evidence type="ECO:0000313" key="10">
    <source>
        <dbReference type="Proteomes" id="UP001415857"/>
    </source>
</evidence>
<dbReference type="GO" id="GO:0045944">
    <property type="term" value="P:positive regulation of transcription by RNA polymerase II"/>
    <property type="evidence" value="ECO:0007669"/>
    <property type="project" value="InterPro"/>
</dbReference>
<dbReference type="GO" id="GO:0000977">
    <property type="term" value="F:RNA polymerase II transcription regulatory region sequence-specific DNA binding"/>
    <property type="evidence" value="ECO:0007669"/>
    <property type="project" value="InterPro"/>
</dbReference>
<evidence type="ECO:0000259" key="7">
    <source>
        <dbReference type="PROSITE" id="PS50066"/>
    </source>
</evidence>
<evidence type="ECO:0000313" key="9">
    <source>
        <dbReference type="EMBL" id="KAK9293027.1"/>
    </source>
</evidence>
<dbReference type="FunFam" id="3.40.1810.10:FF:000008">
    <property type="entry name" value="MADS-box transcription factor 1"/>
    <property type="match status" value="1"/>
</dbReference>
<proteinExistence type="predicted"/>
<dbReference type="GO" id="GO:0003700">
    <property type="term" value="F:DNA-binding transcription factor activity"/>
    <property type="evidence" value="ECO:0007669"/>
    <property type="project" value="InterPro"/>
</dbReference>
<evidence type="ECO:0000256" key="4">
    <source>
        <dbReference type="ARBA" id="ARBA00023163"/>
    </source>
</evidence>
<comment type="caution">
    <text evidence="9">The sequence shown here is derived from an EMBL/GenBank/DDBJ whole genome shotgun (WGS) entry which is preliminary data.</text>
</comment>
<gene>
    <name evidence="9" type="ORF">L1049_021011</name>
</gene>
<protein>
    <submittedName>
        <fullName evidence="9">Uncharacterized protein</fullName>
    </submittedName>
</protein>
<sequence>MGRGKVVLERIENKINRQVTFSKRRNGLLKKAYELSVLCDAEVALIIFSGRGKIYEFASSDMSKTIEQYRQYYYSSQDNNVAEHATQTWYPEVAKLKARYESLQQSQRHLLGEDLELLSMKDLHTLEDKLDGALSQARRRKTQITLERIEELRKKDRDLEERNKQLRAKLEELEQRFSAIQDSWDPSSVGHNKFKVHPSQSNIGAMECEPTLRIGHMIEILCMKEQEISNEWQIIVETGTTNLSHAKEQWKHGVWLAGLTPTRDGFFEFQTPPTSTYA</sequence>
<dbReference type="SUPFAM" id="SSF55455">
    <property type="entry name" value="SRF-like"/>
    <property type="match status" value="1"/>
</dbReference>
<name>A0AAP0SDI4_LIQFO</name>
<dbReference type="InterPro" id="IPR033896">
    <property type="entry name" value="MEF2-like_N"/>
</dbReference>
<dbReference type="GO" id="GO:0046983">
    <property type="term" value="F:protein dimerization activity"/>
    <property type="evidence" value="ECO:0007669"/>
    <property type="project" value="InterPro"/>
</dbReference>
<dbReference type="EMBL" id="JBBPBK010000001">
    <property type="protein sequence ID" value="KAK9293027.1"/>
    <property type="molecule type" value="Genomic_DNA"/>
</dbReference>
<keyword evidence="4" id="KW-0804">Transcription</keyword>
<dbReference type="Proteomes" id="UP001415857">
    <property type="component" value="Unassembled WGS sequence"/>
</dbReference>
<dbReference type="InterPro" id="IPR002100">
    <property type="entry name" value="TF_MADSbox"/>
</dbReference>
<dbReference type="Pfam" id="PF00319">
    <property type="entry name" value="SRF-TF"/>
    <property type="match status" value="1"/>
</dbReference>
<evidence type="ECO:0000256" key="5">
    <source>
        <dbReference type="ARBA" id="ARBA00023242"/>
    </source>
</evidence>
<feature type="domain" description="MADS-box" evidence="7">
    <location>
        <begin position="1"/>
        <end position="61"/>
    </location>
</feature>
<dbReference type="GO" id="GO:0005634">
    <property type="term" value="C:nucleus"/>
    <property type="evidence" value="ECO:0007669"/>
    <property type="project" value="UniProtKB-SubCell"/>
</dbReference>
<feature type="domain" description="K-box" evidence="8">
    <location>
        <begin position="86"/>
        <end position="176"/>
    </location>
</feature>
<dbReference type="SMART" id="SM00432">
    <property type="entry name" value="MADS"/>
    <property type="match status" value="1"/>
</dbReference>
<keyword evidence="5" id="KW-0539">Nucleus</keyword>
<organism evidence="9 10">
    <name type="scientific">Liquidambar formosana</name>
    <name type="common">Formosan gum</name>
    <dbReference type="NCBI Taxonomy" id="63359"/>
    <lineage>
        <taxon>Eukaryota</taxon>
        <taxon>Viridiplantae</taxon>
        <taxon>Streptophyta</taxon>
        <taxon>Embryophyta</taxon>
        <taxon>Tracheophyta</taxon>
        <taxon>Spermatophyta</taxon>
        <taxon>Magnoliopsida</taxon>
        <taxon>eudicotyledons</taxon>
        <taxon>Gunneridae</taxon>
        <taxon>Pentapetalae</taxon>
        <taxon>Saxifragales</taxon>
        <taxon>Altingiaceae</taxon>
        <taxon>Liquidambar</taxon>
    </lineage>
</organism>
<feature type="coiled-coil region" evidence="6">
    <location>
        <begin position="149"/>
        <end position="183"/>
    </location>
</feature>
<dbReference type="PANTHER" id="PTHR48019">
    <property type="entry name" value="SERUM RESPONSE FACTOR HOMOLOG"/>
    <property type="match status" value="1"/>
</dbReference>
<evidence type="ECO:0000256" key="3">
    <source>
        <dbReference type="ARBA" id="ARBA00023125"/>
    </source>
</evidence>
<dbReference type="AlphaFoldDB" id="A0AAP0SDI4"/>